<name>A0A6S7A5E0_9BURK</name>
<organism evidence="1 2">
    <name type="scientific">Achromobacter animicus</name>
    <dbReference type="NCBI Taxonomy" id="1389935"/>
    <lineage>
        <taxon>Bacteria</taxon>
        <taxon>Pseudomonadati</taxon>
        <taxon>Pseudomonadota</taxon>
        <taxon>Betaproteobacteria</taxon>
        <taxon>Burkholderiales</taxon>
        <taxon>Alcaligenaceae</taxon>
        <taxon>Achromobacter</taxon>
    </lineage>
</organism>
<dbReference type="Pfam" id="PF08748">
    <property type="entry name" value="Phage_TAC_4"/>
    <property type="match status" value="1"/>
</dbReference>
<dbReference type="EMBL" id="CADIJM010000002">
    <property type="protein sequence ID" value="CAB3675968.1"/>
    <property type="molecule type" value="Genomic_DNA"/>
</dbReference>
<keyword evidence="2" id="KW-1185">Reference proteome</keyword>
<accession>A0A6S7A5E0</accession>
<proteinExistence type="predicted"/>
<dbReference type="AlphaFoldDB" id="A0A6S7A5E0"/>
<evidence type="ECO:0008006" key="3">
    <source>
        <dbReference type="Google" id="ProtNLM"/>
    </source>
</evidence>
<protein>
    <recommendedName>
        <fullName evidence="3">Phage protein</fullName>
    </recommendedName>
</protein>
<dbReference type="InterPro" id="IPR014859">
    <property type="entry name" value="Phage_TAC_4"/>
</dbReference>
<dbReference type="Proteomes" id="UP000494214">
    <property type="component" value="Unassembled WGS sequence"/>
</dbReference>
<dbReference type="RefSeq" id="WP_175122329.1">
    <property type="nucleotide sequence ID" value="NZ_CADIJM010000002.1"/>
</dbReference>
<gene>
    <name evidence="1" type="ORF">LMG26690_01326</name>
</gene>
<reference evidence="1 2" key="1">
    <citation type="submission" date="2020-04" db="EMBL/GenBank/DDBJ databases">
        <authorList>
            <person name="De Canck E."/>
        </authorList>
    </citation>
    <scope>NUCLEOTIDE SEQUENCE [LARGE SCALE GENOMIC DNA]</scope>
    <source>
        <strain evidence="1 2">LMG 26690</strain>
    </source>
</reference>
<sequence length="103" mass="11342">MTFQIKANPTIPATITIVGQGREQALNVVYRHMTGSEYEALMKQLHEGEITIADLLVALLDSWDADQPVGKEAIELLREHQPGADLAIASAYNEAINVERKKA</sequence>
<evidence type="ECO:0000313" key="1">
    <source>
        <dbReference type="EMBL" id="CAB3675968.1"/>
    </source>
</evidence>
<evidence type="ECO:0000313" key="2">
    <source>
        <dbReference type="Proteomes" id="UP000494214"/>
    </source>
</evidence>